<keyword evidence="1" id="KW-0812">Transmembrane</keyword>
<keyword evidence="1" id="KW-0472">Membrane</keyword>
<accession>A0A380MLK5</accession>
<protein>
    <submittedName>
        <fullName evidence="3">Uncharacterized protein conserved in bacteria (DUF2062)</fullName>
    </submittedName>
</protein>
<keyword evidence="4" id="KW-1185">Reference proteome</keyword>
<dbReference type="Pfam" id="PF09835">
    <property type="entry name" value="DUF2062"/>
    <property type="match status" value="1"/>
</dbReference>
<evidence type="ECO:0000259" key="2">
    <source>
        <dbReference type="Pfam" id="PF09835"/>
    </source>
</evidence>
<dbReference type="Proteomes" id="UP000254601">
    <property type="component" value="Unassembled WGS sequence"/>
</dbReference>
<name>A0A380MLK5_9GAMM</name>
<keyword evidence="1" id="KW-1133">Transmembrane helix</keyword>
<feature type="transmembrane region" description="Helical" evidence="1">
    <location>
        <begin position="101"/>
        <end position="126"/>
    </location>
</feature>
<organism evidence="3 4">
    <name type="scientific">Suttonella ornithocola</name>
    <dbReference type="NCBI Taxonomy" id="279832"/>
    <lineage>
        <taxon>Bacteria</taxon>
        <taxon>Pseudomonadati</taxon>
        <taxon>Pseudomonadota</taxon>
        <taxon>Gammaproteobacteria</taxon>
        <taxon>Cardiobacteriales</taxon>
        <taxon>Cardiobacteriaceae</taxon>
        <taxon>Suttonella</taxon>
    </lineage>
</organism>
<proteinExistence type="predicted"/>
<dbReference type="PANTHER" id="PTHR40547">
    <property type="entry name" value="SLL0298 PROTEIN"/>
    <property type="match status" value="1"/>
</dbReference>
<evidence type="ECO:0000313" key="4">
    <source>
        <dbReference type="Proteomes" id="UP000254601"/>
    </source>
</evidence>
<dbReference type="AlphaFoldDB" id="A0A380MLK5"/>
<evidence type="ECO:0000313" key="3">
    <source>
        <dbReference type="EMBL" id="SUO93510.1"/>
    </source>
</evidence>
<gene>
    <name evidence="3" type="ORF">NCTC13337_00275</name>
</gene>
<sequence length="152" mass="16825">MEHSRIWQVNRRTIAGGVASGLFFGSLPIPIQIPCAVAVAILARVNVAVAAISTLYSNPLTMGPLFYFNYRIGVWLFGGGVPDKVDFELHGFMQLGGRILMPLFSGSVAVGLVVATIGYFVVLFSWRWTLVIHYKRRAERKIAALRKIEDSK</sequence>
<evidence type="ECO:0000256" key="1">
    <source>
        <dbReference type="SAM" id="Phobius"/>
    </source>
</evidence>
<dbReference type="EMBL" id="UHIC01000001">
    <property type="protein sequence ID" value="SUO93510.1"/>
    <property type="molecule type" value="Genomic_DNA"/>
</dbReference>
<dbReference type="PANTHER" id="PTHR40547:SF1">
    <property type="entry name" value="SLL0298 PROTEIN"/>
    <property type="match status" value="1"/>
</dbReference>
<dbReference type="InterPro" id="IPR018639">
    <property type="entry name" value="DUF2062"/>
</dbReference>
<feature type="domain" description="DUF2062" evidence="2">
    <location>
        <begin position="4"/>
        <end position="129"/>
    </location>
</feature>
<reference evidence="3 4" key="1">
    <citation type="submission" date="2018-06" db="EMBL/GenBank/DDBJ databases">
        <authorList>
            <consortium name="Pathogen Informatics"/>
            <person name="Doyle S."/>
        </authorList>
    </citation>
    <scope>NUCLEOTIDE SEQUENCE [LARGE SCALE GENOMIC DNA]</scope>
    <source>
        <strain evidence="3 4">NCTC13337</strain>
    </source>
</reference>